<protein>
    <submittedName>
        <fullName evidence="1">GAF domain-containing protein</fullName>
    </submittedName>
</protein>
<name>A0ACD5H0Q8_9CYAN</name>
<evidence type="ECO:0000313" key="1">
    <source>
        <dbReference type="EMBL" id="XPM66717.1"/>
    </source>
</evidence>
<proteinExistence type="predicted"/>
<gene>
    <name evidence="1" type="ORF">BH720_016545</name>
</gene>
<reference evidence="1 2" key="1">
    <citation type="journal article" date="2016" name="Genome Announc.">
        <title>Draft Genome Sequence of the Thermotolerant Cyanobacterium Desertifilum sp. IPPAS B-1220.</title>
        <authorList>
            <person name="Mironov K.S."/>
            <person name="Sinetova M.A."/>
            <person name="Bolatkhan K."/>
            <person name="Zayadan B.K."/>
            <person name="Ustinova V.V."/>
            <person name="Kupriyanova E.V."/>
            <person name="Skrypnik A.N."/>
            <person name="Gogoleva N.E."/>
            <person name="Gogolev Y.V."/>
            <person name="Los D.A."/>
        </authorList>
    </citation>
    <scope>NUCLEOTIDE SEQUENCE [LARGE SCALE GENOMIC DNA]</scope>
    <source>
        <strain evidence="1 2">IPPAS B-1220</strain>
    </source>
</reference>
<sequence>MGVALQNARQFAAIKQQAENQPQNVVTKTLAMLNQVMDGQGFDEILDTTLRSITLKMGISLNADRTTIFLLDEERNEFWSIIAEAEGDRALEIRVPADKGIVGEVAQNQKLINIPYDFYDDPRSVTVPKNKIASIIIAPTPCWRRR</sequence>
<organism evidence="1 2">
    <name type="scientific">Desertifilum tharense IPPAS B-1220</name>
    <dbReference type="NCBI Taxonomy" id="1781255"/>
    <lineage>
        <taxon>Bacteria</taxon>
        <taxon>Bacillati</taxon>
        <taxon>Cyanobacteriota</taxon>
        <taxon>Cyanophyceae</taxon>
        <taxon>Desertifilales</taxon>
        <taxon>Desertifilaceae</taxon>
        <taxon>Desertifilum</taxon>
    </lineage>
</organism>
<accession>A0ACD5H0Q8</accession>
<dbReference type="EMBL" id="CP182909">
    <property type="protein sequence ID" value="XPM66717.1"/>
    <property type="molecule type" value="Genomic_DNA"/>
</dbReference>
<evidence type="ECO:0000313" key="2">
    <source>
        <dbReference type="Proteomes" id="UP000095472"/>
    </source>
</evidence>
<dbReference type="Proteomes" id="UP000095472">
    <property type="component" value="Chromosome"/>
</dbReference>
<keyword evidence="2" id="KW-1185">Reference proteome</keyword>